<dbReference type="Proteomes" id="UP000325577">
    <property type="component" value="Linkage Group LG8"/>
</dbReference>
<protein>
    <submittedName>
        <fullName evidence="1">Uncharacterized protein</fullName>
    </submittedName>
</protein>
<gene>
    <name evidence="1" type="ORF">F0562_017296</name>
</gene>
<organism evidence="1 2">
    <name type="scientific">Nyssa sinensis</name>
    <dbReference type="NCBI Taxonomy" id="561372"/>
    <lineage>
        <taxon>Eukaryota</taxon>
        <taxon>Viridiplantae</taxon>
        <taxon>Streptophyta</taxon>
        <taxon>Embryophyta</taxon>
        <taxon>Tracheophyta</taxon>
        <taxon>Spermatophyta</taxon>
        <taxon>Magnoliopsida</taxon>
        <taxon>eudicotyledons</taxon>
        <taxon>Gunneridae</taxon>
        <taxon>Pentapetalae</taxon>
        <taxon>asterids</taxon>
        <taxon>Cornales</taxon>
        <taxon>Nyssaceae</taxon>
        <taxon>Nyssa</taxon>
    </lineage>
</organism>
<name>A0A5J4ZGU1_9ASTE</name>
<dbReference type="AlphaFoldDB" id="A0A5J4ZGU1"/>
<proteinExistence type="predicted"/>
<reference evidence="1 2" key="1">
    <citation type="submission" date="2019-09" db="EMBL/GenBank/DDBJ databases">
        <title>A chromosome-level genome assembly of the Chinese tupelo Nyssa sinensis.</title>
        <authorList>
            <person name="Yang X."/>
            <person name="Kang M."/>
            <person name="Yang Y."/>
            <person name="Xiong H."/>
            <person name="Wang M."/>
            <person name="Zhang Z."/>
            <person name="Wang Z."/>
            <person name="Wu H."/>
            <person name="Ma T."/>
            <person name="Liu J."/>
            <person name="Xi Z."/>
        </authorList>
    </citation>
    <scope>NUCLEOTIDE SEQUENCE [LARGE SCALE GENOMIC DNA]</scope>
    <source>
        <strain evidence="1">J267</strain>
        <tissue evidence="1">Leaf</tissue>
    </source>
</reference>
<dbReference type="EMBL" id="CM018051">
    <property type="protein sequence ID" value="KAA8516886.1"/>
    <property type="molecule type" value="Genomic_DNA"/>
</dbReference>
<evidence type="ECO:0000313" key="2">
    <source>
        <dbReference type="Proteomes" id="UP000325577"/>
    </source>
</evidence>
<evidence type="ECO:0000313" key="1">
    <source>
        <dbReference type="EMBL" id="KAA8516886.1"/>
    </source>
</evidence>
<keyword evidence="2" id="KW-1185">Reference proteome</keyword>
<accession>A0A5J4ZGU1</accession>
<sequence length="74" mass="8186">MDMQEGVVSAEEDLKLERKLAKKLKVKDGKLGGADDGITMLFEGIPSVLDSFENKEILGAEEAPKKRLENSFFT</sequence>